<keyword evidence="6" id="KW-1185">Reference proteome</keyword>
<organism evidence="5 6">
    <name type="scientific">Hesseltinella vesiculosa</name>
    <dbReference type="NCBI Taxonomy" id="101127"/>
    <lineage>
        <taxon>Eukaryota</taxon>
        <taxon>Fungi</taxon>
        <taxon>Fungi incertae sedis</taxon>
        <taxon>Mucoromycota</taxon>
        <taxon>Mucoromycotina</taxon>
        <taxon>Mucoromycetes</taxon>
        <taxon>Mucorales</taxon>
        <taxon>Cunninghamellaceae</taxon>
        <taxon>Hesseltinella</taxon>
    </lineage>
</organism>
<dbReference type="PANTHER" id="PTHR46165">
    <property type="entry name" value="SET AND MYND DOMAIN-CONTAINING PROTEIN 4"/>
    <property type="match status" value="1"/>
</dbReference>
<dbReference type="GO" id="GO:0008168">
    <property type="term" value="F:methyltransferase activity"/>
    <property type="evidence" value="ECO:0007669"/>
    <property type="project" value="UniProtKB-KW"/>
</dbReference>
<evidence type="ECO:0000256" key="2">
    <source>
        <dbReference type="ARBA" id="ARBA00022679"/>
    </source>
</evidence>
<comment type="caution">
    <text evidence="5">The sequence shown here is derived from an EMBL/GenBank/DDBJ whole genome shotgun (WGS) entry which is preliminary data.</text>
</comment>
<dbReference type="GO" id="GO:0042826">
    <property type="term" value="F:histone deacetylase binding"/>
    <property type="evidence" value="ECO:0007669"/>
    <property type="project" value="TreeGrafter"/>
</dbReference>
<dbReference type="InterPro" id="IPR052097">
    <property type="entry name" value="SET-MYND_domain_protein"/>
</dbReference>
<dbReference type="AlphaFoldDB" id="A0A1X2GEJ8"/>
<dbReference type="OrthoDB" id="265717at2759"/>
<keyword evidence="1" id="KW-0489">Methyltransferase</keyword>
<evidence type="ECO:0000259" key="4">
    <source>
        <dbReference type="PROSITE" id="PS50280"/>
    </source>
</evidence>
<evidence type="ECO:0000256" key="1">
    <source>
        <dbReference type="ARBA" id="ARBA00022603"/>
    </source>
</evidence>
<protein>
    <recommendedName>
        <fullName evidence="4">SET domain-containing protein</fullName>
    </recommendedName>
</protein>
<gene>
    <name evidence="5" type="ORF">DM01DRAFT_1336949</name>
</gene>
<evidence type="ECO:0000313" key="6">
    <source>
        <dbReference type="Proteomes" id="UP000242146"/>
    </source>
</evidence>
<dbReference type="EMBL" id="MCGT01000019">
    <property type="protein sequence ID" value="ORX51962.1"/>
    <property type="molecule type" value="Genomic_DNA"/>
</dbReference>
<dbReference type="PANTHER" id="PTHR46165:SF2">
    <property type="entry name" value="SET AND MYND DOMAIN-CONTAINING PROTEIN 4"/>
    <property type="match status" value="1"/>
</dbReference>
<dbReference type="InterPro" id="IPR046341">
    <property type="entry name" value="SET_dom_sf"/>
</dbReference>
<dbReference type="SUPFAM" id="SSF82199">
    <property type="entry name" value="SET domain"/>
    <property type="match status" value="1"/>
</dbReference>
<dbReference type="Proteomes" id="UP000242146">
    <property type="component" value="Unassembled WGS sequence"/>
</dbReference>
<accession>A0A1X2GEJ8</accession>
<dbReference type="InterPro" id="IPR011990">
    <property type="entry name" value="TPR-like_helical_dom_sf"/>
</dbReference>
<dbReference type="GO" id="GO:0005737">
    <property type="term" value="C:cytoplasm"/>
    <property type="evidence" value="ECO:0007669"/>
    <property type="project" value="TreeGrafter"/>
</dbReference>
<dbReference type="Gene3D" id="1.25.40.10">
    <property type="entry name" value="Tetratricopeptide repeat domain"/>
    <property type="match status" value="1"/>
</dbReference>
<evidence type="ECO:0000256" key="3">
    <source>
        <dbReference type="ARBA" id="ARBA00022691"/>
    </source>
</evidence>
<dbReference type="Gene3D" id="2.170.270.10">
    <property type="entry name" value="SET domain"/>
    <property type="match status" value="1"/>
</dbReference>
<dbReference type="PROSITE" id="PS50280">
    <property type="entry name" value="SET"/>
    <property type="match status" value="1"/>
</dbReference>
<dbReference type="InterPro" id="IPR001214">
    <property type="entry name" value="SET_dom"/>
</dbReference>
<dbReference type="STRING" id="101127.A0A1X2GEJ8"/>
<dbReference type="GO" id="GO:0005634">
    <property type="term" value="C:nucleus"/>
    <property type="evidence" value="ECO:0007669"/>
    <property type="project" value="TreeGrafter"/>
</dbReference>
<reference evidence="5 6" key="1">
    <citation type="submission" date="2016-07" db="EMBL/GenBank/DDBJ databases">
        <title>Pervasive Adenine N6-methylation of Active Genes in Fungi.</title>
        <authorList>
            <consortium name="DOE Joint Genome Institute"/>
            <person name="Mondo S.J."/>
            <person name="Dannebaum R.O."/>
            <person name="Kuo R.C."/>
            <person name="Labutti K."/>
            <person name="Haridas S."/>
            <person name="Kuo A."/>
            <person name="Salamov A."/>
            <person name="Ahrendt S.R."/>
            <person name="Lipzen A."/>
            <person name="Sullivan W."/>
            <person name="Andreopoulos W.B."/>
            <person name="Clum A."/>
            <person name="Lindquist E."/>
            <person name="Daum C."/>
            <person name="Ramamoorthy G.K."/>
            <person name="Gryganskyi A."/>
            <person name="Culley D."/>
            <person name="Magnuson J.K."/>
            <person name="James T.Y."/>
            <person name="O'Malley M.A."/>
            <person name="Stajich J.E."/>
            <person name="Spatafora J.W."/>
            <person name="Visel A."/>
            <person name="Grigoriev I.V."/>
        </authorList>
    </citation>
    <scope>NUCLEOTIDE SEQUENCE [LARGE SCALE GENOMIC DNA]</scope>
    <source>
        <strain evidence="5 6">NRRL 3301</strain>
    </source>
</reference>
<name>A0A1X2GEJ8_9FUNG</name>
<evidence type="ECO:0000313" key="5">
    <source>
        <dbReference type="EMBL" id="ORX51962.1"/>
    </source>
</evidence>
<keyword evidence="3" id="KW-0949">S-adenosyl-L-methionine</keyword>
<proteinExistence type="predicted"/>
<keyword evidence="2" id="KW-0808">Transferase</keyword>
<feature type="domain" description="SET" evidence="4">
    <location>
        <begin position="73"/>
        <end position="159"/>
    </location>
</feature>
<dbReference type="Pfam" id="PF00856">
    <property type="entry name" value="SET"/>
    <property type="match status" value="1"/>
</dbReference>
<dbReference type="GO" id="GO:0032259">
    <property type="term" value="P:methylation"/>
    <property type="evidence" value="ECO:0007669"/>
    <property type="project" value="UniProtKB-KW"/>
</dbReference>
<sequence length="367" mass="41931">MFVCAFPEFQDDARVLSALQLWKYHVSSSSFVCNLEQMQLCDNDCDLLDDAFDESVDHLLRLFAFATHQNRKMKPQFRRCIRKIHCNNFGIHHTLHRPGAQATSKYVDIGVLGIGVYPSASKLNHSCVPNALASFSGKEIIIRVVRPVSPGEQLYVSYGPLAANSLKAKRAEALSIYSFTCQCPGCQLDPSIHSYDRLYLCQQCQEFKYCIEEKSCRHCKAEIDWDAVSRKKEVAENFQQEQNWKMAIQTYKTIYHDRALPLGVCYDKLAQQYHESGQHERAVKYSLLSMQVVEYAYGRCSWEAAEELMKLVGLLMMAHQFKQAYVVIHECKDLYQKLGMNETRPLDIVELEGALVMINDIKLGGGL</sequence>